<dbReference type="InterPro" id="IPR003594">
    <property type="entry name" value="HATPase_dom"/>
</dbReference>
<dbReference type="InterPro" id="IPR013767">
    <property type="entry name" value="PAS_fold"/>
</dbReference>
<dbReference type="PANTHER" id="PTHR43304">
    <property type="entry name" value="PHYTOCHROME-LIKE PROTEIN CPH1"/>
    <property type="match status" value="1"/>
</dbReference>
<dbReference type="Pfam" id="PF00512">
    <property type="entry name" value="HisKA"/>
    <property type="match status" value="1"/>
</dbReference>
<organism evidence="12 13">
    <name type="scientific">Pontiella sulfatireligans</name>
    <dbReference type="NCBI Taxonomy" id="2750658"/>
    <lineage>
        <taxon>Bacteria</taxon>
        <taxon>Pseudomonadati</taxon>
        <taxon>Kiritimatiellota</taxon>
        <taxon>Kiritimatiellia</taxon>
        <taxon>Kiritimatiellales</taxon>
        <taxon>Pontiellaceae</taxon>
        <taxon>Pontiella</taxon>
    </lineage>
</organism>
<dbReference type="SUPFAM" id="SSF55785">
    <property type="entry name" value="PYP-like sensor domain (PAS domain)"/>
    <property type="match status" value="6"/>
</dbReference>
<evidence type="ECO:0000313" key="12">
    <source>
        <dbReference type="EMBL" id="VGO19811.1"/>
    </source>
</evidence>
<evidence type="ECO:0000259" key="11">
    <source>
        <dbReference type="PROSITE" id="PS50113"/>
    </source>
</evidence>
<feature type="domain" description="PAC" evidence="11">
    <location>
        <begin position="162"/>
        <end position="213"/>
    </location>
</feature>
<comment type="catalytic activity">
    <reaction evidence="1">
        <text>ATP + protein L-histidine = ADP + protein N-phospho-L-histidine.</text>
        <dbReference type="EC" id="2.7.13.3"/>
    </reaction>
</comment>
<reference evidence="12 13" key="1">
    <citation type="submission" date="2019-04" db="EMBL/GenBank/DDBJ databases">
        <authorList>
            <person name="Van Vliet M D."/>
        </authorList>
    </citation>
    <scope>NUCLEOTIDE SEQUENCE [LARGE SCALE GENOMIC DNA]</scope>
    <source>
        <strain evidence="12 13">F21</strain>
    </source>
</reference>
<feature type="domain" description="PAC" evidence="11">
    <location>
        <begin position="791"/>
        <end position="845"/>
    </location>
</feature>
<evidence type="ECO:0000256" key="6">
    <source>
        <dbReference type="PROSITE-ProRule" id="PRU00169"/>
    </source>
</evidence>
<dbReference type="NCBIfam" id="TIGR00229">
    <property type="entry name" value="sensory_box"/>
    <property type="match status" value="4"/>
</dbReference>
<keyword evidence="7" id="KW-0812">Transmembrane</keyword>
<dbReference type="InterPro" id="IPR000700">
    <property type="entry name" value="PAS-assoc_C"/>
</dbReference>
<evidence type="ECO:0000259" key="9">
    <source>
        <dbReference type="PROSITE" id="PS50110"/>
    </source>
</evidence>
<dbReference type="Pfam" id="PF00989">
    <property type="entry name" value="PAS"/>
    <property type="match status" value="2"/>
</dbReference>
<dbReference type="Pfam" id="PF13188">
    <property type="entry name" value="PAS_8"/>
    <property type="match status" value="1"/>
</dbReference>
<keyword evidence="13" id="KW-1185">Reference proteome</keyword>
<dbReference type="SMART" id="SM00388">
    <property type="entry name" value="HisKA"/>
    <property type="match status" value="1"/>
</dbReference>
<sequence length="1229" mass="137518">MNSKKHSLLKPFGQPFESVITIVYIVLALAWIVFSDRALEALIPGAEEQAMWQTWKGGFYVLMTAGLLYFSLKRIFDRVRQAQRELASSEERYRMLIECQTDLVVKVDSGNRFLFVSPSYCKFFGKTEEELLGHTFLPLVHEDDRGATEEAISKIFQPPHTAYMEQRAMTRDGWRWLAWQDSAILDEQGHVAEIIGVGRDVTEQKQAEQAFDLSSERLRLATQAAQVGIWEYEFPTDRLIWDEQMFRLYGVDREQFKDCLDSWRKTILPEDLPRVETEFGGAIEGGHSFDTAFRVVWKDGSIHYIRALATVEKKSDGEPVRVVGTNWDVTPHREMLAALLESEQDYRSLFENMTTGFMLFEVLRSRANVPEDFRIVQINPAAVELAERPPAELVGRCLKELYPDIESHWIDVFSKVAMTGTPSAYENRFASLGRVLETWVFVPKPGQLAVVFSDNTARRTAEDAVFRTQQQLQMIVNNTHDIIFQIDLQGNYIYVNDAAKELTGYSVDQILSMNMMDLICPEFHAVVHERMKRRISGDPEDGHFAFQIQHRAGHCVWLELATKGVYDVQGNLEAVQGVARDITTRKDAECELEESRRFLRIIIDAIPARVFWKDLELVYVGCNLSFAADSGLTHPEELVGKTDYDMSWGASEAELYRANDREVMESGEPCICYEEPQRRPDGSISWLSTSKVPIRNADGDIIGVLGAYEDISARKELEEERVRLTAAINQSAEAMVVMDARGIVQYVNPAFETLTGYAKEAVLGGTLAMIKSGEQSDQFYDNLWSTIQSGESWRGRIVNKHKDGSLYTVDSAISPVHDSAGKIVNYVATIRDVTQEEEMERHMLQIQKMEAVGRLAGGVAHDFNNILQAILGFSGILLMELEKGTSQYDDVVEIRTAARRAGELTRQLLAFSSKRKVERSVLNLNDMVNGNEKMVTRLVGANIQFVSELEPELLPVEADASQIDQVLLNLFINARDAMPAGGTLQVSTRNVSAEESRAAGAVNGAGEHRFICLSVKDTGSGIDVDVQKHVFEPFFTTKQVGQGTGLGLSVVYGIVQLHGGWVAVESRPGEGAAFLVYLPAYDRCGIDAKQETVAASYAATPEGRGESILVVEDDPVLRDLNVRMLRNAGYVVEAASNADQALDAWNNRSDGFDLLFCDIVLPGRSGEDLAGDLILKNKALPVLLCSGHSLDAEAFKSFKKKGFRFLEKPVAILPLLQAVREMLDESSSV</sequence>
<dbReference type="InterPro" id="IPR003661">
    <property type="entry name" value="HisK_dim/P_dom"/>
</dbReference>
<gene>
    <name evidence="12" type="primary">cckA_1</name>
    <name evidence="12" type="ORF">SCARR_01871</name>
</gene>
<dbReference type="CDD" id="cd00082">
    <property type="entry name" value="HisKA"/>
    <property type="match status" value="1"/>
</dbReference>
<feature type="domain" description="PAC" evidence="11">
    <location>
        <begin position="289"/>
        <end position="341"/>
    </location>
</feature>
<keyword evidence="7" id="KW-0472">Membrane</keyword>
<dbReference type="InterPro" id="IPR036890">
    <property type="entry name" value="HATPase_C_sf"/>
</dbReference>
<dbReference type="SMART" id="SM00091">
    <property type="entry name" value="PAS"/>
    <property type="match status" value="6"/>
</dbReference>
<feature type="domain" description="PAC" evidence="11">
    <location>
        <begin position="542"/>
        <end position="594"/>
    </location>
</feature>
<accession>A0A6C2UK76</accession>
<dbReference type="SMART" id="SM00387">
    <property type="entry name" value="HATPase_c"/>
    <property type="match status" value="1"/>
</dbReference>
<dbReference type="RefSeq" id="WP_136061260.1">
    <property type="nucleotide sequence ID" value="NZ_CAAHFH010000001.1"/>
</dbReference>
<evidence type="ECO:0000259" key="10">
    <source>
        <dbReference type="PROSITE" id="PS50112"/>
    </source>
</evidence>
<evidence type="ECO:0000256" key="1">
    <source>
        <dbReference type="ARBA" id="ARBA00000085"/>
    </source>
</evidence>
<evidence type="ECO:0000256" key="3">
    <source>
        <dbReference type="ARBA" id="ARBA00022553"/>
    </source>
</evidence>
<dbReference type="CDD" id="cd00130">
    <property type="entry name" value="PAS"/>
    <property type="match status" value="5"/>
</dbReference>
<dbReference type="AlphaFoldDB" id="A0A6C2UK76"/>
<feature type="domain" description="PAC" evidence="11">
    <location>
        <begin position="671"/>
        <end position="723"/>
    </location>
</feature>
<keyword evidence="4" id="KW-0808">Transferase</keyword>
<dbReference type="PROSITE" id="PS50110">
    <property type="entry name" value="RESPONSE_REGULATORY"/>
    <property type="match status" value="1"/>
</dbReference>
<dbReference type="InterPro" id="IPR004358">
    <property type="entry name" value="Sig_transdc_His_kin-like_C"/>
</dbReference>
<protein>
    <recommendedName>
        <fullName evidence="2">histidine kinase</fullName>
        <ecNumber evidence="2">2.7.13.3</ecNumber>
    </recommendedName>
</protein>
<keyword evidence="3 6" id="KW-0597">Phosphoprotein</keyword>
<dbReference type="SMART" id="SM00448">
    <property type="entry name" value="REC"/>
    <property type="match status" value="1"/>
</dbReference>
<dbReference type="GO" id="GO:0000155">
    <property type="term" value="F:phosphorelay sensor kinase activity"/>
    <property type="evidence" value="ECO:0007669"/>
    <property type="project" value="InterPro"/>
</dbReference>
<evidence type="ECO:0000256" key="2">
    <source>
        <dbReference type="ARBA" id="ARBA00012438"/>
    </source>
</evidence>
<dbReference type="InterPro" id="IPR052162">
    <property type="entry name" value="Sensor_kinase/Photoreceptor"/>
</dbReference>
<dbReference type="SMART" id="SM00086">
    <property type="entry name" value="PAC"/>
    <property type="match status" value="5"/>
</dbReference>
<feature type="domain" description="Histidine kinase" evidence="8">
    <location>
        <begin position="858"/>
        <end position="1082"/>
    </location>
</feature>
<dbReference type="InterPro" id="IPR005467">
    <property type="entry name" value="His_kinase_dom"/>
</dbReference>
<feature type="transmembrane region" description="Helical" evidence="7">
    <location>
        <begin position="54"/>
        <end position="72"/>
    </location>
</feature>
<feature type="domain" description="PAS" evidence="10">
    <location>
        <begin position="720"/>
        <end position="790"/>
    </location>
</feature>
<dbReference type="Gene3D" id="3.30.565.10">
    <property type="entry name" value="Histidine kinase-like ATPase, C-terminal domain"/>
    <property type="match status" value="1"/>
</dbReference>
<dbReference type="CDD" id="cd00156">
    <property type="entry name" value="REC"/>
    <property type="match status" value="1"/>
</dbReference>
<dbReference type="SUPFAM" id="SSF47384">
    <property type="entry name" value="Homodimeric domain of signal transducing histidine kinase"/>
    <property type="match status" value="1"/>
</dbReference>
<dbReference type="Gene3D" id="2.10.70.100">
    <property type="match status" value="1"/>
</dbReference>
<feature type="domain" description="PAS" evidence="10">
    <location>
        <begin position="468"/>
        <end position="538"/>
    </location>
</feature>
<dbReference type="PROSITE" id="PS50112">
    <property type="entry name" value="PAS"/>
    <property type="match status" value="3"/>
</dbReference>
<dbReference type="EMBL" id="CAAHFH010000001">
    <property type="protein sequence ID" value="VGO19811.1"/>
    <property type="molecule type" value="Genomic_DNA"/>
</dbReference>
<dbReference type="InterPro" id="IPR013656">
    <property type="entry name" value="PAS_4"/>
</dbReference>
<dbReference type="GO" id="GO:0006355">
    <property type="term" value="P:regulation of DNA-templated transcription"/>
    <property type="evidence" value="ECO:0007669"/>
    <property type="project" value="InterPro"/>
</dbReference>
<dbReference type="Proteomes" id="UP000346198">
    <property type="component" value="Unassembled WGS sequence"/>
</dbReference>
<dbReference type="InterPro" id="IPR001789">
    <property type="entry name" value="Sig_transdc_resp-reg_receiver"/>
</dbReference>
<dbReference type="PANTHER" id="PTHR43304:SF1">
    <property type="entry name" value="PAC DOMAIN-CONTAINING PROTEIN"/>
    <property type="match status" value="1"/>
</dbReference>
<dbReference type="InterPro" id="IPR036097">
    <property type="entry name" value="HisK_dim/P_sf"/>
</dbReference>
<dbReference type="Gene3D" id="3.30.450.20">
    <property type="entry name" value="PAS domain"/>
    <property type="match status" value="6"/>
</dbReference>
<feature type="transmembrane region" description="Helical" evidence="7">
    <location>
        <begin position="12"/>
        <end position="34"/>
    </location>
</feature>
<evidence type="ECO:0000259" key="8">
    <source>
        <dbReference type="PROSITE" id="PS50109"/>
    </source>
</evidence>
<dbReference type="SUPFAM" id="SSF52172">
    <property type="entry name" value="CheY-like"/>
    <property type="match status" value="1"/>
</dbReference>
<evidence type="ECO:0000256" key="5">
    <source>
        <dbReference type="ARBA" id="ARBA00022777"/>
    </source>
</evidence>
<dbReference type="Pfam" id="PF08447">
    <property type="entry name" value="PAS_3"/>
    <property type="match status" value="2"/>
</dbReference>
<feature type="modified residue" description="4-aspartylphosphate" evidence="6">
    <location>
        <position position="1158"/>
    </location>
</feature>
<dbReference type="PROSITE" id="PS50113">
    <property type="entry name" value="PAC"/>
    <property type="match status" value="5"/>
</dbReference>
<dbReference type="Pfam" id="PF08448">
    <property type="entry name" value="PAS_4"/>
    <property type="match status" value="1"/>
</dbReference>
<feature type="domain" description="Response regulatory" evidence="9">
    <location>
        <begin position="1107"/>
        <end position="1223"/>
    </location>
</feature>
<feature type="domain" description="PAS" evidence="10">
    <location>
        <begin position="89"/>
        <end position="159"/>
    </location>
</feature>
<evidence type="ECO:0000256" key="4">
    <source>
        <dbReference type="ARBA" id="ARBA00022679"/>
    </source>
</evidence>
<dbReference type="Gene3D" id="1.10.287.130">
    <property type="match status" value="1"/>
</dbReference>
<name>A0A6C2UK76_9BACT</name>
<dbReference type="PRINTS" id="PR00344">
    <property type="entry name" value="BCTRLSENSOR"/>
</dbReference>
<evidence type="ECO:0000256" key="7">
    <source>
        <dbReference type="SAM" id="Phobius"/>
    </source>
</evidence>
<evidence type="ECO:0000313" key="13">
    <source>
        <dbReference type="Proteomes" id="UP000346198"/>
    </source>
</evidence>
<dbReference type="EC" id="2.7.13.3" evidence="2"/>
<dbReference type="InterPro" id="IPR001610">
    <property type="entry name" value="PAC"/>
</dbReference>
<dbReference type="Gene3D" id="3.40.50.2300">
    <property type="match status" value="1"/>
</dbReference>
<keyword evidence="5 12" id="KW-0418">Kinase</keyword>
<dbReference type="InterPro" id="IPR000014">
    <property type="entry name" value="PAS"/>
</dbReference>
<keyword evidence="7" id="KW-1133">Transmembrane helix</keyword>
<dbReference type="InterPro" id="IPR035965">
    <property type="entry name" value="PAS-like_dom_sf"/>
</dbReference>
<dbReference type="PROSITE" id="PS50109">
    <property type="entry name" value="HIS_KIN"/>
    <property type="match status" value="1"/>
</dbReference>
<dbReference type="Pfam" id="PF00072">
    <property type="entry name" value="Response_reg"/>
    <property type="match status" value="1"/>
</dbReference>
<dbReference type="SUPFAM" id="SSF55874">
    <property type="entry name" value="ATPase domain of HSP90 chaperone/DNA topoisomerase II/histidine kinase"/>
    <property type="match status" value="1"/>
</dbReference>
<dbReference type="Pfam" id="PF02518">
    <property type="entry name" value="HATPase_c"/>
    <property type="match status" value="1"/>
</dbReference>
<dbReference type="InterPro" id="IPR011006">
    <property type="entry name" value="CheY-like_superfamily"/>
</dbReference>
<proteinExistence type="predicted"/>
<dbReference type="InterPro" id="IPR013655">
    <property type="entry name" value="PAS_fold_3"/>
</dbReference>